<feature type="binding site" evidence="5">
    <location>
        <position position="32"/>
    </location>
    <ligand>
        <name>FMN</name>
        <dbReference type="ChEBI" id="CHEBI:58210"/>
    </ligand>
</feature>
<dbReference type="NCBIfam" id="TIGR00421">
    <property type="entry name" value="ubiX_pad"/>
    <property type="match status" value="1"/>
</dbReference>
<reference evidence="7 10" key="1">
    <citation type="submission" date="2016-04" db="EMBL/GenBank/DDBJ databases">
        <authorList>
            <person name="Evans L.H."/>
            <person name="Alamgir A."/>
            <person name="Owens N."/>
            <person name="Weber N.D."/>
            <person name="Virtaneva K."/>
            <person name="Barbian K."/>
            <person name="Babar A."/>
            <person name="Rosenke K."/>
        </authorList>
    </citation>
    <scope>NUCLEOTIDE SEQUENCE [LARGE SCALE GENOMIC DNA]</scope>
    <source>
        <strain evidence="7">S5</strain>
        <strain evidence="10">S5(T) (JCM 30642 \VKM B-2941)</strain>
    </source>
</reference>
<dbReference type="NCBIfam" id="NF004685">
    <property type="entry name" value="PRK06029.1"/>
    <property type="match status" value="1"/>
</dbReference>
<feature type="binding site" evidence="5">
    <location>
        <position position="118"/>
    </location>
    <ligand>
        <name>FMN</name>
        <dbReference type="ChEBI" id="CHEBI:58210"/>
    </ligand>
</feature>
<dbReference type="EMBL" id="LT719092">
    <property type="protein sequence ID" value="SJK84201.1"/>
    <property type="molecule type" value="Genomic_DNA"/>
</dbReference>
<feature type="binding site" evidence="5">
    <location>
        <begin position="9"/>
        <end position="11"/>
    </location>
    <ligand>
        <name>FMN</name>
        <dbReference type="ChEBI" id="CHEBI:58210"/>
    </ligand>
</feature>
<comment type="catalytic activity">
    <reaction evidence="5">
        <text>dimethylallyl phosphate + FMNH2 = prenylated FMNH2 + phosphate</text>
        <dbReference type="Rhea" id="RHEA:37743"/>
        <dbReference type="ChEBI" id="CHEBI:43474"/>
        <dbReference type="ChEBI" id="CHEBI:57618"/>
        <dbReference type="ChEBI" id="CHEBI:87467"/>
        <dbReference type="ChEBI" id="CHEBI:88052"/>
        <dbReference type="EC" id="2.5.1.129"/>
    </reaction>
</comment>
<dbReference type="STRING" id="1673428.CPM_0315"/>
<reference evidence="8" key="3">
    <citation type="submission" date="2016-06" db="EMBL/GenBank/DDBJ databases">
        <authorList>
            <person name="Olsen C.W."/>
            <person name="Carey S."/>
            <person name="Hinshaw L."/>
            <person name="Karasin A.I."/>
        </authorList>
    </citation>
    <scope>NUCLEOTIDE SEQUENCE [LARGE SCALE GENOMIC DNA]</scope>
    <source>
        <strain evidence="8">PM4</strain>
    </source>
</reference>
<dbReference type="InterPro" id="IPR004507">
    <property type="entry name" value="UbiX-like"/>
</dbReference>
<dbReference type="RefSeq" id="WP_021789184.1">
    <property type="nucleotide sequence ID" value="NZ_LT671858.1"/>
</dbReference>
<feature type="binding site" evidence="5">
    <location>
        <position position="164"/>
    </location>
    <ligand>
        <name>dimethylallyl phosphate</name>
        <dbReference type="ChEBI" id="CHEBI:88052"/>
    </ligand>
</feature>
<organism evidence="7 10">
    <name type="scientific">Cuniculiplasma divulgatum</name>
    <dbReference type="NCBI Taxonomy" id="1673428"/>
    <lineage>
        <taxon>Archaea</taxon>
        <taxon>Methanobacteriati</taxon>
        <taxon>Thermoplasmatota</taxon>
        <taxon>Thermoplasmata</taxon>
        <taxon>Thermoplasmatales</taxon>
        <taxon>Cuniculiplasmataceae</taxon>
        <taxon>Cuniculiplasma</taxon>
    </lineage>
</organism>
<protein>
    <recommendedName>
        <fullName evidence="5">Flavin prenyltransferase UbiX</fullName>
        <ecNumber evidence="5">2.5.1.129</ecNumber>
    </recommendedName>
</protein>
<dbReference type="Pfam" id="PF02441">
    <property type="entry name" value="Flavoprotein"/>
    <property type="match status" value="1"/>
</dbReference>
<dbReference type="KEGG" id="cdiv:CPM_0315"/>
<evidence type="ECO:0000256" key="5">
    <source>
        <dbReference type="HAMAP-Rule" id="MF_01984"/>
    </source>
</evidence>
<dbReference type="InterPro" id="IPR003382">
    <property type="entry name" value="Flavoprotein"/>
</dbReference>
<dbReference type="InterPro" id="IPR036551">
    <property type="entry name" value="Flavin_trans-like"/>
</dbReference>
<evidence type="ECO:0000256" key="2">
    <source>
        <dbReference type="ARBA" id="ARBA00022630"/>
    </source>
</evidence>
<evidence type="ECO:0000256" key="1">
    <source>
        <dbReference type="ARBA" id="ARBA00022602"/>
    </source>
</evidence>
<dbReference type="GO" id="GO:0106141">
    <property type="term" value="F:flavin prenyltransferase activity"/>
    <property type="evidence" value="ECO:0007669"/>
    <property type="project" value="UniProtKB-EC"/>
</dbReference>
<keyword evidence="3 5" id="KW-0288">FMN</keyword>
<gene>
    <name evidence="5" type="primary">ubiX</name>
    <name evidence="8" type="ORF">CPM_0315</name>
    <name evidence="7" type="ORF">CSP5_0346</name>
</gene>
<dbReference type="GO" id="GO:0016831">
    <property type="term" value="F:carboxy-lyase activity"/>
    <property type="evidence" value="ECO:0007669"/>
    <property type="project" value="TreeGrafter"/>
</dbReference>
<reference evidence="9" key="2">
    <citation type="submission" date="2016-06" db="EMBL/GenBank/DDBJ databases">
        <authorList>
            <person name="Toshchakov V.S."/>
        </authorList>
    </citation>
    <scope>NUCLEOTIDE SEQUENCE [LARGE SCALE GENOMIC DNA]</scope>
    <source>
        <strain>PM4 (JCM 30641</strain>
        <strain evidence="9">\VKM B-2940)</strain>
    </source>
</reference>
<dbReference type="Proteomes" id="UP000187822">
    <property type="component" value="Chromosome I"/>
</dbReference>
<keyword evidence="2 5" id="KW-0285">Flavoprotein</keyword>
<feature type="domain" description="Flavoprotein" evidence="6">
    <location>
        <begin position="1"/>
        <end position="167"/>
    </location>
</feature>
<proteinExistence type="inferred from homology"/>
<keyword evidence="7" id="KW-0456">Lyase</keyword>
<evidence type="ECO:0000313" key="8">
    <source>
        <dbReference type="EMBL" id="SJK84201.1"/>
    </source>
</evidence>
<keyword evidence="9" id="KW-1185">Reference proteome</keyword>
<feature type="binding site" evidence="5">
    <location>
        <position position="148"/>
    </location>
    <ligand>
        <name>dimethylallyl phosphate</name>
        <dbReference type="ChEBI" id="CHEBI:88052"/>
    </ligand>
</feature>
<dbReference type="GeneID" id="41587649"/>
<feature type="binding site" evidence="5">
    <location>
        <begin position="83"/>
        <end position="86"/>
    </location>
    <ligand>
        <name>FMN</name>
        <dbReference type="ChEBI" id="CHEBI:58210"/>
    </ligand>
</feature>
<dbReference type="Gene3D" id="3.40.50.1950">
    <property type="entry name" value="Flavin prenyltransferase-like"/>
    <property type="match status" value="1"/>
</dbReference>
<evidence type="ECO:0000259" key="6">
    <source>
        <dbReference type="Pfam" id="PF02441"/>
    </source>
</evidence>
<evidence type="ECO:0000313" key="9">
    <source>
        <dbReference type="Proteomes" id="UP000187822"/>
    </source>
</evidence>
<evidence type="ECO:0000256" key="3">
    <source>
        <dbReference type="ARBA" id="ARBA00022643"/>
    </source>
</evidence>
<comment type="function">
    <text evidence="5">Flavin prenyltransferase that catalyzes the synthesis of the prenylated FMN cofactor (prenyl-FMN) for 4-hydroxy-3-polyprenylbenzoic acid decarboxylase UbiD. The prenyltransferase is metal-independent and links a dimethylallyl moiety from dimethylallyl monophosphate (DMAP) to the flavin N5 and C6 atoms of FMN.</text>
</comment>
<dbReference type="Proteomes" id="UP000195607">
    <property type="component" value="Chromosome I"/>
</dbReference>
<keyword evidence="1 5" id="KW-0637">Prenyltransferase</keyword>
<dbReference type="HAMAP" id="MF_01984">
    <property type="entry name" value="ubiX_pad"/>
    <property type="match status" value="1"/>
</dbReference>
<dbReference type="PANTHER" id="PTHR43374">
    <property type="entry name" value="FLAVIN PRENYLTRANSFERASE"/>
    <property type="match status" value="1"/>
</dbReference>
<accession>A0A1N5STC1</accession>
<comment type="similarity">
    <text evidence="5">Belongs to the UbiX/PAD1 family.</text>
</comment>
<evidence type="ECO:0000313" key="10">
    <source>
        <dbReference type="Proteomes" id="UP000195607"/>
    </source>
</evidence>
<dbReference type="EC" id="2.5.1.129" evidence="5"/>
<dbReference type="AlphaFoldDB" id="A0A1N5STC1"/>
<keyword evidence="4 5" id="KW-0808">Transferase</keyword>
<dbReference type="PANTHER" id="PTHR43374:SF1">
    <property type="entry name" value="FLAVIN PRENYLTRANSFERASE PAD1, MITOCHONDRIAL"/>
    <property type="match status" value="1"/>
</dbReference>
<sequence length="185" mass="20356">MKVILGITGASGSILAQRFLETADAEIHLVISSNSDQVIQYETGHDSSSFRKMASFSYDDKDVAARISSGSFIFNAMVVMPCSMNTLAKIAAGISDSLITRAAAVALKERRRLILVPREMPLSEIALENMIRITRAGGIIAAAMPAFYTKPRSVEDMVDFMVGRVMDLCGMDNTLVKRWKEEERD</sequence>
<dbReference type="EMBL" id="LT671858">
    <property type="protein sequence ID" value="SIM39326.1"/>
    <property type="molecule type" value="Genomic_DNA"/>
</dbReference>
<dbReference type="SUPFAM" id="SSF52507">
    <property type="entry name" value="Homo-oligomeric flavin-containing Cys decarboxylases, HFCD"/>
    <property type="match status" value="1"/>
</dbReference>
<evidence type="ECO:0000313" key="7">
    <source>
        <dbReference type="EMBL" id="SIM39326.1"/>
    </source>
</evidence>
<evidence type="ECO:0000256" key="4">
    <source>
        <dbReference type="ARBA" id="ARBA00022679"/>
    </source>
</evidence>
<dbReference type="OrthoDB" id="9540at2157"/>
<name>A0A1N5STC1_9ARCH</name>
<comment type="caution">
    <text evidence="5">Lacks conserved residue(s) required for the propagation of feature annotation.</text>
</comment>